<gene>
    <name evidence="2" type="ORF">K6K41_17805</name>
</gene>
<evidence type="ECO:0000256" key="1">
    <source>
        <dbReference type="SAM" id="SignalP"/>
    </source>
</evidence>
<sequence>MDHRVIVAARLLVAAGLSTAALAPASAQSVQEAQRNLFICMQKASNLQLKDDKKQAFIDKCVAESEQPADGRKSAN</sequence>
<protein>
    <recommendedName>
        <fullName evidence="4">PsiF repeat-containing protein</fullName>
    </recommendedName>
</protein>
<feature type="chain" id="PRO_5038739417" description="PsiF repeat-containing protein" evidence="1">
    <location>
        <begin position="21"/>
        <end position="76"/>
    </location>
</feature>
<dbReference type="AlphaFoldDB" id="A0A9E6R5W4"/>
<dbReference type="RefSeq" id="WP_261401770.1">
    <property type="nucleotide sequence ID" value="NZ_CP081869.1"/>
</dbReference>
<feature type="signal peptide" evidence="1">
    <location>
        <begin position="1"/>
        <end position="20"/>
    </location>
</feature>
<dbReference type="EMBL" id="CP081869">
    <property type="protein sequence ID" value="QZN98795.1"/>
    <property type="molecule type" value="Genomic_DNA"/>
</dbReference>
<dbReference type="KEGG" id="cmet:K6K41_17805"/>
<accession>A0A9E6R5W4</accession>
<proteinExistence type="predicted"/>
<organism evidence="2 3">
    <name type="scientific">Chenggangzhangella methanolivorans</name>
    <dbReference type="NCBI Taxonomy" id="1437009"/>
    <lineage>
        <taxon>Bacteria</taxon>
        <taxon>Pseudomonadati</taxon>
        <taxon>Pseudomonadota</taxon>
        <taxon>Alphaproteobacteria</taxon>
        <taxon>Hyphomicrobiales</taxon>
        <taxon>Methylopilaceae</taxon>
        <taxon>Chenggangzhangella</taxon>
    </lineage>
</organism>
<evidence type="ECO:0000313" key="2">
    <source>
        <dbReference type="EMBL" id="QZN98795.1"/>
    </source>
</evidence>
<reference evidence="2" key="1">
    <citation type="submission" date="2021-08" db="EMBL/GenBank/DDBJ databases">
        <authorList>
            <person name="Zhang H."/>
            <person name="Xu M."/>
            <person name="Yu Z."/>
            <person name="Yang L."/>
            <person name="Cai Y."/>
        </authorList>
    </citation>
    <scope>NUCLEOTIDE SEQUENCE</scope>
    <source>
        <strain evidence="2">CHL1</strain>
    </source>
</reference>
<keyword evidence="1" id="KW-0732">Signal</keyword>
<keyword evidence="3" id="KW-1185">Reference proteome</keyword>
<dbReference type="Proteomes" id="UP000825701">
    <property type="component" value="Chromosome"/>
</dbReference>
<evidence type="ECO:0000313" key="3">
    <source>
        <dbReference type="Proteomes" id="UP000825701"/>
    </source>
</evidence>
<name>A0A9E6R5W4_9HYPH</name>
<evidence type="ECO:0008006" key="4">
    <source>
        <dbReference type="Google" id="ProtNLM"/>
    </source>
</evidence>